<dbReference type="STRING" id="254406.SAMN04488042_106103"/>
<dbReference type="GO" id="GO:0004601">
    <property type="term" value="F:peroxidase activity"/>
    <property type="evidence" value="ECO:0007669"/>
    <property type="project" value="UniProtKB-KW"/>
</dbReference>
<evidence type="ECO:0000313" key="1">
    <source>
        <dbReference type="EMBL" id="SFM32789.1"/>
    </source>
</evidence>
<reference evidence="1 2" key="1">
    <citation type="submission" date="2016-10" db="EMBL/GenBank/DDBJ databases">
        <authorList>
            <person name="de Groot N.N."/>
        </authorList>
    </citation>
    <scope>NUCLEOTIDE SEQUENCE [LARGE SCALE GENOMIC DNA]</scope>
    <source>
        <strain evidence="1 2">DSM 15283</strain>
    </source>
</reference>
<proteinExistence type="predicted"/>
<dbReference type="InterPro" id="IPR019791">
    <property type="entry name" value="Haem_peroxidase_animal"/>
</dbReference>
<dbReference type="GO" id="GO:0020037">
    <property type="term" value="F:heme binding"/>
    <property type="evidence" value="ECO:0007669"/>
    <property type="project" value="InterPro"/>
</dbReference>
<protein>
    <submittedName>
        <fullName evidence="1">Animal haem peroxidase</fullName>
    </submittedName>
</protein>
<sequence>MALSHGAGVSFVRLRSDSNKLGMRRAGMRENFWLNGRQDELRLTLQYVPDQPTTDVDDRIASTPVLFDAEIDAFKLAHSNLQTSSRTRARSTVLAANQGNVALSGFEHVSFYDQLFDGPYATAGDTGNLYQLLAEKMAARNPPQQGQGIPAAYTYLGQFLAHDMSYMKWNPDLLGPGLGGWSNARHMHALDFDTIFGTEPETAPRTSPWRESGGSSLGRLHKCPAILDDAYDLPREDPNIGTHCCLDPRVDANLGLAQLHVLFVRFHQHLSETQGLNDAASKTATRQHLQTIVLMDYLPRIIPKNVYDKVMADGPLLVTSTPGNFLVPLEFALACFRFGHSMVQEIYSEWAIRYPPPLPVTSRIARLSALLGYTSKGGQLKNGRLPFNWNQPWLNMIDDIGLNLPVTTSMARPISASIQPDLSQLDASHFDQGLPSGPHSLAQRTLEKGAQLGLPSGQDLAAQAGLVGHFDVAAFLQTHANEFDGLVGNQHLCLSTPLWFYVLAEAETLGNGQLGPLGGRVVMETIVSALAEAEDTILTRTAQGGFQRTSFLSLSAGGEPTRLSDIVALANTGVL</sequence>
<dbReference type="GO" id="GO:0006979">
    <property type="term" value="P:response to oxidative stress"/>
    <property type="evidence" value="ECO:0007669"/>
    <property type="project" value="InterPro"/>
</dbReference>
<dbReference type="OrthoDB" id="105077at2"/>
<dbReference type="AlphaFoldDB" id="A0A1I4PYC0"/>
<dbReference type="Pfam" id="PF03098">
    <property type="entry name" value="An_peroxidase"/>
    <property type="match status" value="1"/>
</dbReference>
<dbReference type="InterPro" id="IPR037120">
    <property type="entry name" value="Haem_peroxidase_sf_animal"/>
</dbReference>
<accession>A0A1I4PYC0</accession>
<keyword evidence="2" id="KW-1185">Reference proteome</keyword>
<keyword evidence="1" id="KW-0575">Peroxidase</keyword>
<name>A0A1I4PYC0_9RHOB</name>
<dbReference type="SUPFAM" id="SSF48113">
    <property type="entry name" value="Heme-dependent peroxidases"/>
    <property type="match status" value="1"/>
</dbReference>
<gene>
    <name evidence="1" type="ORF">SAMN04488042_106103</name>
</gene>
<dbReference type="Gene3D" id="1.10.640.10">
    <property type="entry name" value="Haem peroxidase domain superfamily, animal type"/>
    <property type="match status" value="1"/>
</dbReference>
<organism evidence="1 2">
    <name type="scientific">Shimia aestuarii</name>
    <dbReference type="NCBI Taxonomy" id="254406"/>
    <lineage>
        <taxon>Bacteria</taxon>
        <taxon>Pseudomonadati</taxon>
        <taxon>Pseudomonadota</taxon>
        <taxon>Alphaproteobacteria</taxon>
        <taxon>Rhodobacterales</taxon>
        <taxon>Roseobacteraceae</taxon>
    </lineage>
</organism>
<dbReference type="Proteomes" id="UP000199144">
    <property type="component" value="Unassembled WGS sequence"/>
</dbReference>
<dbReference type="InterPro" id="IPR010255">
    <property type="entry name" value="Haem_peroxidase_sf"/>
</dbReference>
<keyword evidence="1" id="KW-0560">Oxidoreductase</keyword>
<dbReference type="EMBL" id="FOTQ01000006">
    <property type="protein sequence ID" value="SFM32789.1"/>
    <property type="molecule type" value="Genomic_DNA"/>
</dbReference>
<evidence type="ECO:0000313" key="2">
    <source>
        <dbReference type="Proteomes" id="UP000199144"/>
    </source>
</evidence>